<sequence>MVADTRPNILASCYVVDTGLKGGLPRGGAAHTITEECERLFCESMKIVFLGERGSTDSGALVTGAHLSSNNHANIITGSPRGEANAGLLKGSRDVHEWLEVWDYVGGARFRGFVGGGDDAKSLFIFFDEGVIGRDLKHGLISLLELAGSTYFQCSQLVVCIDRTTDAVEMKSLMRDLGWVGFELITLGSWAGGADIVSKRWLFLGMDV</sequence>
<keyword evidence="5" id="KW-0688">Ribosomal frameshifting</keyword>
<protein>
    <recommendedName>
        <fullName evidence="4">Ornithine decarboxylase antizyme</fullName>
    </recommendedName>
</protein>
<accession>A0A9P8HTC9</accession>
<evidence type="ECO:0000256" key="5">
    <source>
        <dbReference type="ARBA" id="ARBA00022758"/>
    </source>
</evidence>
<dbReference type="GO" id="GO:0008073">
    <property type="term" value="F:ornithine decarboxylase inhibitor activity"/>
    <property type="evidence" value="ECO:0007669"/>
    <property type="project" value="InterPro"/>
</dbReference>
<dbReference type="InterPro" id="IPR038581">
    <property type="entry name" value="ODC_AZ_sf"/>
</dbReference>
<comment type="function">
    <text evidence="1">Ornithine decarboxylase (ODC) antizyme protein that negatively regulates ODC activity and intracellular polyamine biosynthesis in response to increased intracellular polyamine levels. Binds to ODC monomers, inhibiting the assembly of the functional ODC homodimer, and targets the monomers for ubiquitin-independent proteolytic destruction by the 26S proteasome.</text>
</comment>
<dbReference type="InterPro" id="IPR002993">
    <property type="entry name" value="ODC_AZ"/>
</dbReference>
<dbReference type="AlphaFoldDB" id="A0A9P8HTC9"/>
<dbReference type="SUPFAM" id="SSF55729">
    <property type="entry name" value="Acyl-CoA N-acyltransferases (Nat)"/>
    <property type="match status" value="1"/>
</dbReference>
<dbReference type="OrthoDB" id="5959761at2759"/>
<evidence type="ECO:0000256" key="2">
    <source>
        <dbReference type="ARBA" id="ARBA00008796"/>
    </source>
</evidence>
<dbReference type="GO" id="GO:0005737">
    <property type="term" value="C:cytoplasm"/>
    <property type="evidence" value="ECO:0007669"/>
    <property type="project" value="TreeGrafter"/>
</dbReference>
<gene>
    <name evidence="6" type="ORF">FGG08_006078</name>
</gene>
<dbReference type="Pfam" id="PF02100">
    <property type="entry name" value="ODC_AZ"/>
    <property type="match status" value="1"/>
</dbReference>
<reference evidence="6" key="1">
    <citation type="submission" date="2021-03" db="EMBL/GenBank/DDBJ databases">
        <title>Comparative genomics and phylogenomic investigation of the class Geoglossomycetes provide insights into ecological specialization and systematics.</title>
        <authorList>
            <person name="Melie T."/>
            <person name="Pirro S."/>
            <person name="Miller A.N."/>
            <person name="Quandt A."/>
        </authorList>
    </citation>
    <scope>NUCLEOTIDE SEQUENCE</scope>
    <source>
        <strain evidence="6">GBOQ0MN5Z8</strain>
    </source>
</reference>
<comment type="subunit">
    <text evidence="3">Interacts with ODC and thereby sterically blocks ODC homodimerization.</text>
</comment>
<dbReference type="EMBL" id="JAGHQL010000162">
    <property type="protein sequence ID" value="KAH0537116.1"/>
    <property type="molecule type" value="Genomic_DNA"/>
</dbReference>
<dbReference type="GO" id="GO:0005634">
    <property type="term" value="C:nucleus"/>
    <property type="evidence" value="ECO:0007669"/>
    <property type="project" value="TreeGrafter"/>
</dbReference>
<evidence type="ECO:0000256" key="4">
    <source>
        <dbReference type="ARBA" id="ARBA00017712"/>
    </source>
</evidence>
<dbReference type="Gene3D" id="3.40.630.60">
    <property type="match status" value="1"/>
</dbReference>
<keyword evidence="7" id="KW-1185">Reference proteome</keyword>
<evidence type="ECO:0000256" key="3">
    <source>
        <dbReference type="ARBA" id="ARBA00011486"/>
    </source>
</evidence>
<dbReference type="Proteomes" id="UP000698800">
    <property type="component" value="Unassembled WGS sequence"/>
</dbReference>
<dbReference type="GO" id="GO:0045732">
    <property type="term" value="P:positive regulation of protein catabolic process"/>
    <property type="evidence" value="ECO:0007669"/>
    <property type="project" value="TreeGrafter"/>
</dbReference>
<dbReference type="GO" id="GO:0075523">
    <property type="term" value="P:viral translational frameshifting"/>
    <property type="evidence" value="ECO:0007669"/>
    <property type="project" value="UniProtKB-KW"/>
</dbReference>
<dbReference type="InterPro" id="IPR016181">
    <property type="entry name" value="Acyl_CoA_acyltransferase"/>
</dbReference>
<dbReference type="PANTHER" id="PTHR10279:SF10">
    <property type="entry name" value="ORNITHINE DECARBOXYLASE ANTIZYME"/>
    <property type="match status" value="1"/>
</dbReference>
<comment type="similarity">
    <text evidence="2">Belongs to the ODC antizyme family.</text>
</comment>
<organism evidence="6 7">
    <name type="scientific">Glutinoglossum americanum</name>
    <dbReference type="NCBI Taxonomy" id="1670608"/>
    <lineage>
        <taxon>Eukaryota</taxon>
        <taxon>Fungi</taxon>
        <taxon>Dikarya</taxon>
        <taxon>Ascomycota</taxon>
        <taxon>Pezizomycotina</taxon>
        <taxon>Geoglossomycetes</taxon>
        <taxon>Geoglossales</taxon>
        <taxon>Geoglossaceae</taxon>
        <taxon>Glutinoglossum</taxon>
    </lineage>
</organism>
<proteinExistence type="inferred from homology"/>
<dbReference type="PANTHER" id="PTHR10279">
    <property type="entry name" value="ORNITHINE DECARBOXYLASE ANTIZYME"/>
    <property type="match status" value="1"/>
</dbReference>
<evidence type="ECO:0000313" key="6">
    <source>
        <dbReference type="EMBL" id="KAH0537116.1"/>
    </source>
</evidence>
<comment type="caution">
    <text evidence="6">The sequence shown here is derived from an EMBL/GenBank/DDBJ whole genome shotgun (WGS) entry which is preliminary data.</text>
</comment>
<evidence type="ECO:0000256" key="1">
    <source>
        <dbReference type="ARBA" id="ARBA00002307"/>
    </source>
</evidence>
<evidence type="ECO:0000313" key="7">
    <source>
        <dbReference type="Proteomes" id="UP000698800"/>
    </source>
</evidence>
<name>A0A9P8HTC9_9PEZI</name>